<evidence type="ECO:0000313" key="3">
    <source>
        <dbReference type="Proteomes" id="UP001210231"/>
    </source>
</evidence>
<dbReference type="SUPFAM" id="SSF63829">
    <property type="entry name" value="Calcium-dependent phosphotriesterase"/>
    <property type="match status" value="1"/>
</dbReference>
<organism evidence="2 3">
    <name type="scientific">Polluticaenibacter yanchengensis</name>
    <dbReference type="NCBI Taxonomy" id="3014562"/>
    <lineage>
        <taxon>Bacteria</taxon>
        <taxon>Pseudomonadati</taxon>
        <taxon>Bacteroidota</taxon>
        <taxon>Chitinophagia</taxon>
        <taxon>Chitinophagales</taxon>
        <taxon>Chitinophagaceae</taxon>
        <taxon>Polluticaenibacter</taxon>
    </lineage>
</organism>
<keyword evidence="3" id="KW-1185">Reference proteome</keyword>
<sequence length="1501" mass="162248">MTLRGIILCVIITLAGSLKLPAQCGGLDIIIANDQSGSVDSHENALSRSFIAEFAAEMPLGVAAGENRIAIADWEAGSRYLLCDFPGAGQGFTTHFSDVYHYSKAPRVLTGGTSIHLALQQSFNFLNKDTLANRQKVLLLITDAGNTSDEDAVLALAEEIKSTGIYIVVLAVDEAISNTFLEQVASTGGFFYARDYLLLSSKVADYTKSMVDAACKGNMPAVNLKVTLNRFDAYNCLPGPGNYYLEMDIVNVGILAWDAPVAISVFNKSIYEFGARLVDVQYTDRIRIETGEKITVKIPVPELAKWKTASVIINVDGIKYPLVQPFYAVAYKSNMVDPLELNIHNNISEAIERVDGEGCVPKSTVIVDVTGNSLPCTDSIIYNVKICNDGNVDVLLEDLTPIADEPLELVAMASRLDSTKSNFLATYFGGVLNDVAYGMAVDAKGFIYVTGQTNSTTNIATPYAFQAKPGGGSDVFVAKFDKKLKLIWSSYFGGTGNDIAYDIALDNNGFLYVTGETSLSTGLSTAGAHQTKNSGSVDAFVFKMSVDGQMVWSSYFGGEQADYGRSVKVDDKGFVYIAGNTSSNTGIAFNAKHQDRFGGGNADAFLCRFNSDGALLWSTYFGGEAIESGFGLALDAKENIYLTGLTSSTRSVAFNARHQAIKNSGNDAYIAKFSNEGSMLWSTYFGGENNDNGIAVAVDKNDNVYLSGNTSSNNNIATVNGFQNVKSGGTDAFMAKLNGDGVLVWGSYYGGSETDNVRRVLTDASGNVFFSGTTYSSNLPDVVLLNRKFAGGADYFVAKINTSGSLEYSGYYGGANNEIQNAFCLDAFGNIYLAGSSNSFDIGSDYVHQTDFAGGNDALIFKIENNAEILLKAGTCVSVNYLYRTQSRTIDTYDFSVNVNAAYRNVGGRVPDVLPDANGFDGSRHATDDVVYNPGKKDCPVGEKLTVDIKFKHPGNCNIDELSVMEIRINNNTGIVLTDLLMDIGLTNHNNGFAGELNSGNTSFYFSQPNKLSPAYPFLNNAFLGKDQVINLPVYSLPIGETILQVNVYQQQGNYEVTVALKNLPELVAGKKQTGDTVNVYSSNYVLPEIVFPQVPAAISLNDILIIDNVQLTNTVEVEWVSQSTGKVSEYLSPDKKTTMLHYTPGAKDIADGLLQLSLSAKSAGGCIVLKQLTVNITDVAYDFGDAPLSYDYNALQTAIVAASTTREGLHIGNLPPGTEPQKKVSDFADGDGVEEDGVGSNTCAFVKEINGKYSLYVTATNTTADTAYLKAFADWRAKGDFTAPEDRSTNTVTVLPGTPAQVYQLKFTFNDITSAHKFIRLRLSTDSLAVQKPYGRTIAGEVEDFYLAILEKAMSENKVAICAGDKVIVGSSVYEFPGVYTDILHTVNHCDSTVVTIITYAPNCTIANCDIQFPNAFTPNNDGSNDVFKPLNVCEILSQYQLNIFDRYGNRVFATNNKYAVWDGNTNGQRNQSGTFVWHCRYVNGEGKTVHKKGTVILIR</sequence>
<reference evidence="2 3" key="1">
    <citation type="submission" date="2022-12" db="EMBL/GenBank/DDBJ databases">
        <title>Chitinophagaceae gen. sp. nov., a new member of the family Chitinophagaceae, isolated from soil in a chemical factory.</title>
        <authorList>
            <person name="Ke Z."/>
        </authorList>
    </citation>
    <scope>NUCLEOTIDE SEQUENCE [LARGE SCALE GENOMIC DNA]</scope>
    <source>
        <strain evidence="2 3">LY-5</strain>
    </source>
</reference>
<feature type="domain" description="VWFA" evidence="1">
    <location>
        <begin position="28"/>
        <end position="210"/>
    </location>
</feature>
<dbReference type="Pfam" id="PF13585">
    <property type="entry name" value="CHU_C"/>
    <property type="match status" value="1"/>
</dbReference>
<proteinExistence type="predicted"/>
<dbReference type="InterPro" id="IPR036465">
    <property type="entry name" value="vWFA_dom_sf"/>
</dbReference>
<dbReference type="SMART" id="SM00327">
    <property type="entry name" value="VWA"/>
    <property type="match status" value="1"/>
</dbReference>
<evidence type="ECO:0000259" key="1">
    <source>
        <dbReference type="PROSITE" id="PS50234"/>
    </source>
</evidence>
<dbReference type="Gene3D" id="2.80.10.50">
    <property type="match status" value="1"/>
</dbReference>
<dbReference type="InterPro" id="IPR052918">
    <property type="entry name" value="Motility_Chemotaxis_Reg"/>
</dbReference>
<name>A0ABT4UM34_9BACT</name>
<dbReference type="NCBIfam" id="TIGR04131">
    <property type="entry name" value="Bac_Flav_CTERM"/>
    <property type="match status" value="1"/>
</dbReference>
<dbReference type="PANTHER" id="PTHR35580:SF1">
    <property type="entry name" value="PHYTASE-LIKE DOMAIN-CONTAINING PROTEIN"/>
    <property type="match status" value="1"/>
</dbReference>
<protein>
    <submittedName>
        <fullName evidence="2">SBBP repeat-containing protein</fullName>
    </submittedName>
</protein>
<comment type="caution">
    <text evidence="2">The sequence shown here is derived from an EMBL/GenBank/DDBJ whole genome shotgun (WGS) entry which is preliminary data.</text>
</comment>
<dbReference type="CDD" id="cd00198">
    <property type="entry name" value="vWFA"/>
    <property type="match status" value="1"/>
</dbReference>
<dbReference type="RefSeq" id="WP_407032235.1">
    <property type="nucleotide sequence ID" value="NZ_JAQGEF010000019.1"/>
</dbReference>
<dbReference type="InterPro" id="IPR002035">
    <property type="entry name" value="VWF_A"/>
</dbReference>
<dbReference type="Proteomes" id="UP001210231">
    <property type="component" value="Unassembled WGS sequence"/>
</dbReference>
<gene>
    <name evidence="2" type="ORF">O3P16_13900</name>
</gene>
<accession>A0ABT4UM34</accession>
<dbReference type="Gene3D" id="3.40.50.410">
    <property type="entry name" value="von Willebrand factor, type A domain"/>
    <property type="match status" value="1"/>
</dbReference>
<dbReference type="EMBL" id="JAQGEF010000019">
    <property type="protein sequence ID" value="MDA3615907.1"/>
    <property type="molecule type" value="Genomic_DNA"/>
</dbReference>
<dbReference type="InterPro" id="IPR026341">
    <property type="entry name" value="T9SS_type_B"/>
</dbReference>
<dbReference type="SUPFAM" id="SSF53300">
    <property type="entry name" value="vWA-like"/>
    <property type="match status" value="1"/>
</dbReference>
<dbReference type="InterPro" id="IPR010620">
    <property type="entry name" value="SBBP_repeat"/>
</dbReference>
<dbReference type="Pfam" id="PF00092">
    <property type="entry name" value="VWA"/>
    <property type="match status" value="1"/>
</dbReference>
<dbReference type="PROSITE" id="PS50234">
    <property type="entry name" value="VWFA"/>
    <property type="match status" value="1"/>
</dbReference>
<dbReference type="PANTHER" id="PTHR35580">
    <property type="entry name" value="CELL SURFACE GLYCOPROTEIN (S-LAYER PROTEIN)-LIKE PROTEIN"/>
    <property type="match status" value="1"/>
</dbReference>
<dbReference type="Pfam" id="PF06739">
    <property type="entry name" value="SBBP"/>
    <property type="match status" value="4"/>
</dbReference>
<evidence type="ECO:0000313" key="2">
    <source>
        <dbReference type="EMBL" id="MDA3615907.1"/>
    </source>
</evidence>